<dbReference type="AlphaFoldDB" id="A0A9J5XSX3"/>
<keyword evidence="2" id="KW-1185">Reference proteome</keyword>
<name>A0A9J5XSX3_SOLCO</name>
<accession>A0A9J5XSX3</accession>
<dbReference type="Proteomes" id="UP000824120">
    <property type="component" value="Chromosome 8"/>
</dbReference>
<reference evidence="1 2" key="1">
    <citation type="submission" date="2020-09" db="EMBL/GenBank/DDBJ databases">
        <title>De no assembly of potato wild relative species, Solanum commersonii.</title>
        <authorList>
            <person name="Cho K."/>
        </authorList>
    </citation>
    <scope>NUCLEOTIDE SEQUENCE [LARGE SCALE GENOMIC DNA]</scope>
    <source>
        <strain evidence="1">LZ3.2</strain>
        <tissue evidence="1">Leaf</tissue>
    </source>
</reference>
<dbReference type="EMBL" id="JACXVP010000008">
    <property type="protein sequence ID" value="KAG5590256.1"/>
    <property type="molecule type" value="Genomic_DNA"/>
</dbReference>
<sequence>MYTTRLNLLMQASNVHSKFQVVTYHYQKISSSQYLLQMKFKSSELDATLTLTKKNTMHNFTRRFDRIFESTLVSAHSRSKWSFQG</sequence>
<gene>
    <name evidence="1" type="ORF">H5410_040770</name>
</gene>
<organism evidence="1 2">
    <name type="scientific">Solanum commersonii</name>
    <name type="common">Commerson's wild potato</name>
    <name type="synonym">Commerson's nightshade</name>
    <dbReference type="NCBI Taxonomy" id="4109"/>
    <lineage>
        <taxon>Eukaryota</taxon>
        <taxon>Viridiplantae</taxon>
        <taxon>Streptophyta</taxon>
        <taxon>Embryophyta</taxon>
        <taxon>Tracheophyta</taxon>
        <taxon>Spermatophyta</taxon>
        <taxon>Magnoliopsida</taxon>
        <taxon>eudicotyledons</taxon>
        <taxon>Gunneridae</taxon>
        <taxon>Pentapetalae</taxon>
        <taxon>asterids</taxon>
        <taxon>lamiids</taxon>
        <taxon>Solanales</taxon>
        <taxon>Solanaceae</taxon>
        <taxon>Solanoideae</taxon>
        <taxon>Solaneae</taxon>
        <taxon>Solanum</taxon>
    </lineage>
</organism>
<feature type="non-terminal residue" evidence="1">
    <location>
        <position position="1"/>
    </location>
</feature>
<comment type="caution">
    <text evidence="1">The sequence shown here is derived from an EMBL/GenBank/DDBJ whole genome shotgun (WGS) entry which is preliminary data.</text>
</comment>
<protein>
    <submittedName>
        <fullName evidence="1">Uncharacterized protein</fullName>
    </submittedName>
</protein>
<evidence type="ECO:0000313" key="1">
    <source>
        <dbReference type="EMBL" id="KAG5590256.1"/>
    </source>
</evidence>
<evidence type="ECO:0000313" key="2">
    <source>
        <dbReference type="Proteomes" id="UP000824120"/>
    </source>
</evidence>
<proteinExistence type="predicted"/>